<dbReference type="PATRIC" id="fig|1265822.4.peg.1336"/>
<gene>
    <name evidence="1" type="ORF">MCOL2_06547</name>
</gene>
<name>W7DNB9_9LIST</name>
<dbReference type="Gene3D" id="3.40.50.1820">
    <property type="entry name" value="alpha/beta hydrolase"/>
    <property type="match status" value="1"/>
</dbReference>
<dbReference type="RefSeq" id="WP_036063005.1">
    <property type="nucleotide sequence ID" value="NZ_AODM01000019.1"/>
</dbReference>
<dbReference type="Proteomes" id="UP000019241">
    <property type="component" value="Unassembled WGS sequence"/>
</dbReference>
<evidence type="ECO:0000313" key="2">
    <source>
        <dbReference type="Proteomes" id="UP000019241"/>
    </source>
</evidence>
<dbReference type="SUPFAM" id="SSF53474">
    <property type="entry name" value="alpha/beta-Hydrolases"/>
    <property type="match status" value="1"/>
</dbReference>
<reference evidence="1 2" key="1">
    <citation type="submission" date="2012-12" db="EMBL/GenBank/DDBJ databases">
        <title>Novel taxa of Listeriaceae from agricultural environments in the United States.</title>
        <authorList>
            <person name="den Bakker H.C."/>
            <person name="Allred A."/>
            <person name="Warchocki S."/>
            <person name="Wright E.M."/>
            <person name="Burrell A."/>
            <person name="Nightingale K.K."/>
            <person name="Kephart D."/>
            <person name="Wiedmann M."/>
        </authorList>
    </citation>
    <scope>NUCLEOTIDE SEQUENCE [LARGE SCALE GENOMIC DNA]</scope>
    <source>
        <strain evidence="1 2">FSL S10-1203</strain>
    </source>
</reference>
<protein>
    <submittedName>
        <fullName evidence="1">Lipase</fullName>
    </submittedName>
</protein>
<evidence type="ECO:0000313" key="1">
    <source>
        <dbReference type="EMBL" id="EUJ59166.1"/>
    </source>
</evidence>
<sequence>MSISELNYNTLSDQVYWIDTKHSNHISSIKPGKIRKFGDTKFKILKTENNKKNGMQAMAVAPVDKNGKVDTTEIVIAYAGTNFADAKDRATDLQTVVLGDKMFEQSPVHPYTGSKIDGQVMTAQKFANEIKAKYPDAKISTTGHSLGEFLALTVSAENQWRNVGFNGPDPSNILSEKAKKWVEENPGMLTNYRNRADLIGNFGVDDISAAITVSMEMGTHLNPVDYHQLSNWTFDKEGKLKIPNNDYNQKAILQQAERYLMMEYTAKLSGLLALRKKFQMSGRGISSNEQIYLDDSHALAIIETAVAEFKISTALVIKIYEDGMTDAEKIWKETLQEARKCGDLLTESEILVELECVGCTEKRLVIEPCKDYQNKINKVKKMGDSFDRLVADIKNSIEALKQKDHDLALQLA</sequence>
<dbReference type="InterPro" id="IPR029058">
    <property type="entry name" value="AB_hydrolase_fold"/>
</dbReference>
<proteinExistence type="predicted"/>
<accession>W7DNB9</accession>
<dbReference type="EMBL" id="AODM01000019">
    <property type="protein sequence ID" value="EUJ59166.1"/>
    <property type="molecule type" value="Genomic_DNA"/>
</dbReference>
<organism evidence="1 2">
    <name type="scientific">Listeria fleischmannii FSL S10-1203</name>
    <dbReference type="NCBI Taxonomy" id="1265822"/>
    <lineage>
        <taxon>Bacteria</taxon>
        <taxon>Bacillati</taxon>
        <taxon>Bacillota</taxon>
        <taxon>Bacilli</taxon>
        <taxon>Bacillales</taxon>
        <taxon>Listeriaceae</taxon>
        <taxon>Listeria</taxon>
    </lineage>
</organism>
<comment type="caution">
    <text evidence="1">The sequence shown here is derived from an EMBL/GenBank/DDBJ whole genome shotgun (WGS) entry which is preliminary data.</text>
</comment>
<dbReference type="AlphaFoldDB" id="W7DNB9"/>